<dbReference type="PANTHER" id="PTHR35330:SF1">
    <property type="entry name" value="SIROHEME BIOSYNTHESIS PROTEIN MET8"/>
    <property type="match status" value="1"/>
</dbReference>
<dbReference type="Gene3D" id="3.40.50.720">
    <property type="entry name" value="NAD(P)-binding Rossmann-like Domain"/>
    <property type="match status" value="1"/>
</dbReference>
<reference evidence="9 10" key="1">
    <citation type="journal article" date="2017" name="Elife">
        <title>Extensive horizontal gene transfer in cheese-associated bacteria.</title>
        <authorList>
            <person name="Bonham K.S."/>
            <person name="Wolfe B.E."/>
            <person name="Dutton R.J."/>
        </authorList>
    </citation>
    <scope>NUCLEOTIDE SEQUENCE [LARGE SCALE GENOMIC DNA]</scope>
    <source>
        <strain evidence="9 10">JB196</strain>
    </source>
</reference>
<dbReference type="OrthoDB" id="9815856at2"/>
<gene>
    <name evidence="9" type="ORF">CIK83_06500</name>
</gene>
<evidence type="ECO:0000259" key="8">
    <source>
        <dbReference type="Pfam" id="PF14824"/>
    </source>
</evidence>
<dbReference type="GO" id="GO:0019354">
    <property type="term" value="P:siroheme biosynthetic process"/>
    <property type="evidence" value="ECO:0007669"/>
    <property type="project" value="UniProtKB-UniPathway"/>
</dbReference>
<dbReference type="SUPFAM" id="SSF75615">
    <property type="entry name" value="Siroheme synthase middle domains-like"/>
    <property type="match status" value="1"/>
</dbReference>
<accession>A0A368LN24</accession>
<dbReference type="InterPro" id="IPR006367">
    <property type="entry name" value="Sirohaem_synthase_N"/>
</dbReference>
<keyword evidence="4" id="KW-0520">NAD</keyword>
<dbReference type="Gene3D" id="1.10.8.210">
    <property type="entry name" value="Sirohaem synthase, dimerisation domain"/>
    <property type="match status" value="1"/>
</dbReference>
<dbReference type="RefSeq" id="WP_086958326.1">
    <property type="nucleotide sequence ID" value="NZ_AP018680.1"/>
</dbReference>
<dbReference type="EMBL" id="QPGL01000001">
    <property type="protein sequence ID" value="RCS73294.1"/>
    <property type="molecule type" value="Genomic_DNA"/>
</dbReference>
<evidence type="ECO:0000256" key="2">
    <source>
        <dbReference type="ARBA" id="ARBA00012400"/>
    </source>
</evidence>
<evidence type="ECO:0000256" key="6">
    <source>
        <dbReference type="ARBA" id="ARBA00047561"/>
    </source>
</evidence>
<dbReference type="InterPro" id="IPR019478">
    <property type="entry name" value="Sirohaem_synthase_dimer_dom"/>
</dbReference>
<comment type="caution">
    <text evidence="9">The sequence shown here is derived from an EMBL/GenBank/DDBJ whole genome shotgun (WGS) entry which is preliminary data.</text>
</comment>
<keyword evidence="5" id="KW-0627">Porphyrin biosynthesis</keyword>
<sequence>MRYFPIFLDLNNKPVLVVGGGDVACRKIDMLLRAGAKVTVVSPKVHSHLQTLAQDEILLWIKSFYQSDMLTDYVQVWATTDNPELNHRVHDDAKQKNIMVNVVDDKPYCDFITPSMINRGRIQIAVSSGGASPVLIRYLREKLESILPQNLALLADFGASKRNSIKSELASVDERRKFWERFFSSSKITTIDDRSELEVLYQSILSNTEEVTGSQIWIEFGQDVEMLPIKSLRLMQESELVLYPASCPFEFVDLCRRDAEREQFQDTNHLASLIKQAQSDKQRVCIFIEKDSTSIELKLLMGNQLLIKIAE</sequence>
<evidence type="ECO:0000256" key="3">
    <source>
        <dbReference type="ARBA" id="ARBA00023002"/>
    </source>
</evidence>
<dbReference type="NCBIfam" id="TIGR01470">
    <property type="entry name" value="cysG_Nterm"/>
    <property type="match status" value="1"/>
</dbReference>
<evidence type="ECO:0000313" key="10">
    <source>
        <dbReference type="Proteomes" id="UP000252479"/>
    </source>
</evidence>
<dbReference type="InterPro" id="IPR037115">
    <property type="entry name" value="Sirohaem_synt_dimer_dom_sf"/>
</dbReference>
<dbReference type="Gene3D" id="3.30.160.110">
    <property type="entry name" value="Siroheme synthase, domain 2"/>
    <property type="match status" value="1"/>
</dbReference>
<comment type="catalytic activity">
    <reaction evidence="6">
        <text>precorrin-2 + NAD(+) = sirohydrochlorin + NADH + 2 H(+)</text>
        <dbReference type="Rhea" id="RHEA:15613"/>
        <dbReference type="ChEBI" id="CHEBI:15378"/>
        <dbReference type="ChEBI" id="CHEBI:57540"/>
        <dbReference type="ChEBI" id="CHEBI:57945"/>
        <dbReference type="ChEBI" id="CHEBI:58351"/>
        <dbReference type="ChEBI" id="CHEBI:58827"/>
        <dbReference type="EC" id="1.3.1.76"/>
    </reaction>
</comment>
<comment type="pathway">
    <text evidence="1">Porphyrin-containing compound metabolism; siroheme biosynthesis; sirohydrochlorin from precorrin-2: step 1/1.</text>
</comment>
<dbReference type="InterPro" id="IPR028281">
    <property type="entry name" value="Sirohaem_synthase_central"/>
</dbReference>
<keyword evidence="10" id="KW-1185">Reference proteome</keyword>
<dbReference type="PANTHER" id="PTHR35330">
    <property type="entry name" value="SIROHEME BIOSYNTHESIS PROTEIN MET8"/>
    <property type="match status" value="1"/>
</dbReference>
<evidence type="ECO:0000256" key="5">
    <source>
        <dbReference type="ARBA" id="ARBA00023244"/>
    </source>
</evidence>
<dbReference type="AlphaFoldDB" id="A0A368LN24"/>
<dbReference type="EC" id="1.3.1.76" evidence="2"/>
<dbReference type="Pfam" id="PF14824">
    <property type="entry name" value="Sirohm_synth_M"/>
    <property type="match status" value="1"/>
</dbReference>
<evidence type="ECO:0000256" key="4">
    <source>
        <dbReference type="ARBA" id="ARBA00023027"/>
    </source>
</evidence>
<dbReference type="GO" id="GO:0004325">
    <property type="term" value="F:ferrochelatase activity"/>
    <property type="evidence" value="ECO:0007669"/>
    <property type="project" value="InterPro"/>
</dbReference>
<feature type="domain" description="Sirohaem synthase dimerisation" evidence="7">
    <location>
        <begin position="151"/>
        <end position="185"/>
    </location>
</feature>
<proteinExistence type="predicted"/>
<dbReference type="GO" id="GO:0043115">
    <property type="term" value="F:precorrin-2 dehydrogenase activity"/>
    <property type="evidence" value="ECO:0007669"/>
    <property type="project" value="UniProtKB-EC"/>
</dbReference>
<dbReference type="InterPro" id="IPR036291">
    <property type="entry name" value="NAD(P)-bd_dom_sf"/>
</dbReference>
<dbReference type="InterPro" id="IPR028161">
    <property type="entry name" value="Met8-like"/>
</dbReference>
<dbReference type="Pfam" id="PF13241">
    <property type="entry name" value="NAD_binding_7"/>
    <property type="match status" value="1"/>
</dbReference>
<name>A0A368LN24_9VIBR</name>
<dbReference type="UniPathway" id="UPA00262">
    <property type="reaction ID" value="UER00222"/>
</dbReference>
<dbReference type="Proteomes" id="UP000252479">
    <property type="component" value="Unassembled WGS sequence"/>
</dbReference>
<organism evidence="9 10">
    <name type="scientific">Vibrio casei</name>
    <dbReference type="NCBI Taxonomy" id="673372"/>
    <lineage>
        <taxon>Bacteria</taxon>
        <taxon>Pseudomonadati</taxon>
        <taxon>Pseudomonadota</taxon>
        <taxon>Gammaproteobacteria</taxon>
        <taxon>Vibrionales</taxon>
        <taxon>Vibrionaceae</taxon>
        <taxon>Vibrio</taxon>
    </lineage>
</organism>
<keyword evidence="3" id="KW-0560">Oxidoreductase</keyword>
<evidence type="ECO:0000259" key="7">
    <source>
        <dbReference type="Pfam" id="PF10414"/>
    </source>
</evidence>
<feature type="domain" description="Siroheme synthase central" evidence="8">
    <location>
        <begin position="119"/>
        <end position="145"/>
    </location>
</feature>
<dbReference type="GeneID" id="303188563"/>
<dbReference type="SUPFAM" id="SSF51735">
    <property type="entry name" value="NAD(P)-binding Rossmann-fold domains"/>
    <property type="match status" value="1"/>
</dbReference>
<dbReference type="Pfam" id="PF10414">
    <property type="entry name" value="CysG_dimeriser"/>
    <property type="match status" value="1"/>
</dbReference>
<evidence type="ECO:0000256" key="1">
    <source>
        <dbReference type="ARBA" id="ARBA00005010"/>
    </source>
</evidence>
<evidence type="ECO:0000313" key="9">
    <source>
        <dbReference type="EMBL" id="RCS73294.1"/>
    </source>
</evidence>
<protein>
    <recommendedName>
        <fullName evidence="2">precorrin-2 dehydrogenase</fullName>
        <ecNumber evidence="2">1.3.1.76</ecNumber>
    </recommendedName>
</protein>